<evidence type="ECO:0000256" key="1">
    <source>
        <dbReference type="SAM" id="Phobius"/>
    </source>
</evidence>
<accession>C9QKE5</accession>
<organism evidence="3 4">
    <name type="scientific">Vibrio orientalis CIP 102891 = ATCC 33934</name>
    <dbReference type="NCBI Taxonomy" id="675816"/>
    <lineage>
        <taxon>Bacteria</taxon>
        <taxon>Pseudomonadati</taxon>
        <taxon>Pseudomonadota</taxon>
        <taxon>Gammaproteobacteria</taxon>
        <taxon>Vibrionales</taxon>
        <taxon>Vibrionaceae</taxon>
        <taxon>Vibrio</taxon>
        <taxon>Vibrio oreintalis group</taxon>
    </lineage>
</organism>
<keyword evidence="1" id="KW-0812">Transmembrane</keyword>
<reference evidence="2 5" key="1">
    <citation type="submission" date="2009-10" db="EMBL/GenBank/DDBJ databases">
        <authorList>
            <consortium name="Los Alamos National Laboratory (LANL)"/>
            <consortium name="National Microbial Pathogen Data Resource (NMPDR)"/>
            <person name="Munk A.C."/>
            <person name="Chertkov O."/>
            <person name="Tapia R."/>
            <person name="Green L."/>
            <person name="Rogers Y."/>
            <person name="Detter J.C."/>
            <person name="Bruce D."/>
            <person name="Brettin T.S."/>
            <person name="Colwell R.R."/>
            <person name="Huq A."/>
            <person name="Grim C.J."/>
            <person name="Hasan N.A."/>
            <person name="Bartels D."/>
            <person name="Vonstein V."/>
        </authorList>
    </citation>
    <scope>NUCLEOTIDE SEQUENCE [LARGE SCALE GENOMIC DNA]</scope>
    <source>
        <strain evidence="2 5">CIP 102891</strain>
    </source>
</reference>
<reference evidence="3" key="2">
    <citation type="submission" date="2011-08" db="EMBL/GenBank/DDBJ databases">
        <authorList>
            <person name="Hoffman M."/>
            <person name="Strain E.A."/>
            <person name="Brown E."/>
            <person name="Allard M.W."/>
        </authorList>
    </citation>
    <scope>NUCLEOTIDE SEQUENCE</scope>
    <source>
        <strain evidence="3">CIP 102891</strain>
    </source>
</reference>
<dbReference type="EMBL" id="AFWH01000055">
    <property type="protein sequence ID" value="EGU47100.1"/>
    <property type="molecule type" value="Genomic_DNA"/>
</dbReference>
<keyword evidence="1" id="KW-1133">Transmembrane helix</keyword>
<dbReference type="PATRIC" id="fig|675816.5.peg.3520"/>
<feature type="transmembrane region" description="Helical" evidence="1">
    <location>
        <begin position="12"/>
        <end position="31"/>
    </location>
</feature>
<dbReference type="OrthoDB" id="7064966at2"/>
<gene>
    <name evidence="2" type="ORF">VIA_002784</name>
    <name evidence="3" type="ORF">VIOR3934_10050</name>
</gene>
<proteinExistence type="predicted"/>
<dbReference type="Proteomes" id="UP000002817">
    <property type="component" value="Unassembled WGS sequence"/>
</dbReference>
<evidence type="ECO:0000313" key="3">
    <source>
        <dbReference type="EMBL" id="EGU47100.1"/>
    </source>
</evidence>
<evidence type="ECO:0000313" key="2">
    <source>
        <dbReference type="EMBL" id="EEX92140.1"/>
    </source>
</evidence>
<dbReference type="AlphaFoldDB" id="C9QKE5"/>
<reference evidence="3 4" key="3">
    <citation type="journal article" date="2012" name="Int. J. Syst. Evol. Microbiol.">
        <title>Vibrio caribbeanicus sp. nov., isolated from the marine sponge Scleritoderma cyanea.</title>
        <authorList>
            <person name="Hoffmann M."/>
            <person name="Monday S.R."/>
            <person name="Allard M.W."/>
            <person name="Strain E.A."/>
            <person name="Whittaker P."/>
            <person name="Naum M."/>
            <person name="McCarthy P.J."/>
            <person name="Lopez J.V."/>
            <person name="Fischer M."/>
            <person name="Brown E.W."/>
        </authorList>
    </citation>
    <scope>NUCLEOTIDE SEQUENCE [LARGE SCALE GENOMIC DNA]</scope>
    <source>
        <strain evidence="3">CIP 102891</strain>
        <strain evidence="4">CIP 102891 / ATCC 33934</strain>
    </source>
</reference>
<comment type="caution">
    <text evidence="3">The sequence shown here is derived from an EMBL/GenBank/DDBJ whole genome shotgun (WGS) entry which is preliminary data.</text>
</comment>
<name>C9QKE5_VIBOR</name>
<dbReference type="RefSeq" id="WP_004413693.1">
    <property type="nucleotide sequence ID" value="NZ_ACZV01000005.1"/>
</dbReference>
<keyword evidence="5" id="KW-1185">Reference proteome</keyword>
<evidence type="ECO:0000313" key="5">
    <source>
        <dbReference type="Proteomes" id="UP000003515"/>
    </source>
</evidence>
<sequence>MDTSVIENVLTSTVFMGIAAFVARSLFTHYLNKDISNFKQQLQNDASKQVESYKSELEKDRLRLQISYGGIFEKQANAILELYQYLLKLDQARYLAVHDSKLPTDRRKEFMPHWREIRNKYSELRVLLPEHIDQDLEDFFSQMFKNILKYNSLDQRLTSNVSDEEYEKIEEAQEEVFQFLEQKIPALQESLISEMRKTLGVHIEK</sequence>
<keyword evidence="1" id="KW-0472">Membrane</keyword>
<dbReference type="Proteomes" id="UP000003515">
    <property type="component" value="Unassembled WGS sequence"/>
</dbReference>
<protein>
    <submittedName>
        <fullName evidence="3">Uncharacterized protein</fullName>
    </submittedName>
</protein>
<evidence type="ECO:0000313" key="4">
    <source>
        <dbReference type="Proteomes" id="UP000002817"/>
    </source>
</evidence>
<dbReference type="STRING" id="675816.VIA_002784"/>
<dbReference type="EMBL" id="ACZV01000005">
    <property type="protein sequence ID" value="EEX92140.1"/>
    <property type="molecule type" value="Genomic_DNA"/>
</dbReference>